<evidence type="ECO:0000256" key="1">
    <source>
        <dbReference type="ARBA" id="ARBA00022801"/>
    </source>
</evidence>
<evidence type="ECO:0000313" key="4">
    <source>
        <dbReference type="EMBL" id="OCS93686.1"/>
    </source>
</evidence>
<dbReference type="InterPro" id="IPR011650">
    <property type="entry name" value="Peptidase_M20_dimer"/>
</dbReference>
<dbReference type="Pfam" id="PF01546">
    <property type="entry name" value="Peptidase_M20"/>
    <property type="match status" value="1"/>
</dbReference>
<dbReference type="PANTHER" id="PTHR11014">
    <property type="entry name" value="PEPTIDASE M20 FAMILY MEMBER"/>
    <property type="match status" value="1"/>
</dbReference>
<keyword evidence="1" id="KW-0378">Hydrolase</keyword>
<dbReference type="AlphaFoldDB" id="A0A1C0Z2R6"/>
<dbReference type="PANTHER" id="PTHR11014:SF98">
    <property type="entry name" value="N-ACETYLDIAMINOPIMELATE DEACETYLASE"/>
    <property type="match status" value="1"/>
</dbReference>
<comment type="caution">
    <text evidence="4">The sequence shown here is derived from an EMBL/GenBank/DDBJ whole genome shotgun (WGS) entry which is preliminary data.</text>
</comment>
<dbReference type="FunFam" id="3.30.70.360:FF:000001">
    <property type="entry name" value="N-acetyldiaminopimelate deacetylase"/>
    <property type="match status" value="1"/>
</dbReference>
<organism evidence="4 5">
    <name type="scientific">Caryophanon latum</name>
    <dbReference type="NCBI Taxonomy" id="33977"/>
    <lineage>
        <taxon>Bacteria</taxon>
        <taxon>Bacillati</taxon>
        <taxon>Bacillota</taxon>
        <taxon>Bacilli</taxon>
        <taxon>Bacillales</taxon>
        <taxon>Caryophanaceae</taxon>
        <taxon>Caryophanon</taxon>
    </lineage>
</organism>
<dbReference type="Gene3D" id="3.30.70.360">
    <property type="match status" value="1"/>
</dbReference>
<keyword evidence="2" id="KW-0479">Metal-binding</keyword>
<dbReference type="EMBL" id="MATO01000006">
    <property type="protein sequence ID" value="OCS93686.1"/>
    <property type="molecule type" value="Genomic_DNA"/>
</dbReference>
<proteinExistence type="predicted"/>
<dbReference type="GO" id="GO:0046872">
    <property type="term" value="F:metal ion binding"/>
    <property type="evidence" value="ECO:0007669"/>
    <property type="project" value="UniProtKB-KW"/>
</dbReference>
<keyword evidence="5" id="KW-1185">Reference proteome</keyword>
<evidence type="ECO:0000259" key="3">
    <source>
        <dbReference type="Pfam" id="PF07687"/>
    </source>
</evidence>
<dbReference type="NCBIfam" id="TIGR01891">
    <property type="entry name" value="amidohydrolases"/>
    <property type="match status" value="1"/>
</dbReference>
<dbReference type="Gene3D" id="3.40.630.10">
    <property type="entry name" value="Zn peptidases"/>
    <property type="match status" value="1"/>
</dbReference>
<dbReference type="OrthoDB" id="2416606at2"/>
<keyword evidence="2" id="KW-0464">Manganese</keyword>
<feature type="binding site" evidence="2">
    <location>
        <position position="125"/>
    </location>
    <ligand>
        <name>Mn(2+)</name>
        <dbReference type="ChEBI" id="CHEBI:29035"/>
        <label>2</label>
    </ligand>
</feature>
<feature type="binding site" evidence="2">
    <location>
        <position position="91"/>
    </location>
    <ligand>
        <name>Mn(2+)</name>
        <dbReference type="ChEBI" id="CHEBI:29035"/>
        <label>2</label>
    </ligand>
</feature>
<dbReference type="InterPro" id="IPR002933">
    <property type="entry name" value="Peptidase_M20"/>
</dbReference>
<dbReference type="Proteomes" id="UP000093482">
    <property type="component" value="Unassembled WGS sequence"/>
</dbReference>
<dbReference type="CDD" id="cd05670">
    <property type="entry name" value="M20_Acy1_YkuR-like"/>
    <property type="match status" value="1"/>
</dbReference>
<dbReference type="PIRSF" id="PIRSF005962">
    <property type="entry name" value="Pept_M20D_amidohydro"/>
    <property type="match status" value="1"/>
</dbReference>
<dbReference type="InterPro" id="IPR036264">
    <property type="entry name" value="Bact_exopeptidase_dim_dom"/>
</dbReference>
<reference evidence="4 5" key="1">
    <citation type="submission" date="2016-07" db="EMBL/GenBank/DDBJ databases">
        <title>Caryophanon latum genome sequencing.</title>
        <authorList>
            <person name="Verma A."/>
            <person name="Pal Y."/>
            <person name="Krishnamurthi S."/>
        </authorList>
    </citation>
    <scope>NUCLEOTIDE SEQUENCE [LARGE SCALE GENOMIC DNA]</scope>
    <source>
        <strain evidence="4 5">DSM 14151</strain>
    </source>
</reference>
<feature type="binding site" evidence="2">
    <location>
        <position position="153"/>
    </location>
    <ligand>
        <name>Mn(2+)</name>
        <dbReference type="ChEBI" id="CHEBI:29035"/>
        <label>2</label>
    </ligand>
</feature>
<dbReference type="InterPro" id="IPR017439">
    <property type="entry name" value="Amidohydrolase"/>
</dbReference>
<name>A0A1C0Z2R6_9BACL</name>
<gene>
    <name evidence="4" type="ORF">A6K76_04960</name>
</gene>
<evidence type="ECO:0000313" key="5">
    <source>
        <dbReference type="Proteomes" id="UP000093482"/>
    </source>
</evidence>
<dbReference type="GO" id="GO:0019877">
    <property type="term" value="P:diaminopimelate biosynthetic process"/>
    <property type="evidence" value="ECO:0007669"/>
    <property type="project" value="TreeGrafter"/>
</dbReference>
<accession>A0A1C0Z2R6</accession>
<dbReference type="SUPFAM" id="SSF53187">
    <property type="entry name" value="Zn-dependent exopeptidases"/>
    <property type="match status" value="1"/>
</dbReference>
<feature type="binding site" evidence="2">
    <location>
        <position position="93"/>
    </location>
    <ligand>
        <name>Mn(2+)</name>
        <dbReference type="ChEBI" id="CHEBI:29035"/>
        <label>2</label>
    </ligand>
</feature>
<dbReference type="Pfam" id="PF07687">
    <property type="entry name" value="M20_dimer"/>
    <property type="match status" value="1"/>
</dbReference>
<protein>
    <submittedName>
        <fullName evidence="4">N-acetyldiaminopimelate deacetylase</fullName>
    </submittedName>
</protein>
<feature type="binding site" evidence="2">
    <location>
        <position position="346"/>
    </location>
    <ligand>
        <name>Mn(2+)</name>
        <dbReference type="ChEBI" id="CHEBI:29035"/>
        <label>2</label>
    </ligand>
</feature>
<comment type="cofactor">
    <cofactor evidence="2">
        <name>Mn(2+)</name>
        <dbReference type="ChEBI" id="CHEBI:29035"/>
    </cofactor>
    <text evidence="2">The Mn(2+) ion enhances activity.</text>
</comment>
<evidence type="ECO:0000256" key="2">
    <source>
        <dbReference type="PIRSR" id="PIRSR005962-1"/>
    </source>
</evidence>
<dbReference type="GO" id="GO:0050118">
    <property type="term" value="F:N-acetyldiaminopimelate deacetylase activity"/>
    <property type="evidence" value="ECO:0007669"/>
    <property type="project" value="UniProtKB-ARBA"/>
</dbReference>
<sequence length="371" mass="40338">MDLIAIRQALHSIPEAGFAEVKTQRYLLECIAELPQQWLTVTTWRTGIIVRVTGYGAIKTIGWRADMDGLPIREQTGVTYASTHDGFMHACGHDCHMTIALGLLARVANEQPKNNIIVYFQPAEENPGGAEPMLAWLKTERPDLLPDVMFAAHVAPQYPVGTIATKPGLLFANTSELYIDITSVGGHAAFPHETKDASVIAANVLLQLQTIVSRNIDPLHSAVVTIGKMTSGTVQNVISGAARLEGTIRTTTPQTMEAVKRRIEAICTGIAASFECTVDVDYGSSYYEVNNTPHYAEALLAFAEQFDGTTAYACPAAMTGEDFGYFLKDIPGALFWTGANTAYGLHHEKMLPDEALLHVNADFVHAFLTSL</sequence>
<feature type="domain" description="Peptidase M20 dimerisation" evidence="3">
    <location>
        <begin position="178"/>
        <end position="269"/>
    </location>
</feature>
<dbReference type="SUPFAM" id="SSF55031">
    <property type="entry name" value="Bacterial exopeptidase dimerisation domain"/>
    <property type="match status" value="1"/>
</dbReference>